<dbReference type="eggNOG" id="COG0697">
    <property type="taxonomic scope" value="Bacteria"/>
</dbReference>
<evidence type="ECO:0000313" key="8">
    <source>
        <dbReference type="Proteomes" id="UP000022611"/>
    </source>
</evidence>
<comment type="subcellular location">
    <subcellularLocation>
        <location evidence="1">Membrane</location>
        <topology evidence="1">Multi-pass membrane protein</topology>
    </subcellularLocation>
</comment>
<dbReference type="RefSeq" id="WP_019691985.1">
    <property type="nucleotide sequence ID" value="NZ_AFOY02000009.1"/>
</dbReference>
<gene>
    <name evidence="7" type="ORF">HK44_028515</name>
</gene>
<keyword evidence="3 5" id="KW-1133">Transmembrane helix</keyword>
<evidence type="ECO:0000313" key="7">
    <source>
        <dbReference type="EMBL" id="EXF94874.1"/>
    </source>
</evidence>
<feature type="transmembrane region" description="Helical" evidence="5">
    <location>
        <begin position="239"/>
        <end position="255"/>
    </location>
</feature>
<accession>A0A010S285</accession>
<feature type="transmembrane region" description="Helical" evidence="5">
    <location>
        <begin position="205"/>
        <end position="227"/>
    </location>
</feature>
<dbReference type="InterPro" id="IPR000620">
    <property type="entry name" value="EamA_dom"/>
</dbReference>
<evidence type="ECO:0000256" key="5">
    <source>
        <dbReference type="SAM" id="Phobius"/>
    </source>
</evidence>
<dbReference type="Pfam" id="PF00892">
    <property type="entry name" value="EamA"/>
    <property type="match status" value="2"/>
</dbReference>
<feature type="transmembrane region" description="Helical" evidence="5">
    <location>
        <begin position="90"/>
        <end position="109"/>
    </location>
</feature>
<dbReference type="InterPro" id="IPR050638">
    <property type="entry name" value="AA-Vitamin_Transporters"/>
</dbReference>
<comment type="caution">
    <text evidence="7">The sequence shown here is derived from an EMBL/GenBank/DDBJ whole genome shotgun (WGS) entry which is preliminary data.</text>
</comment>
<feature type="transmembrane region" description="Helical" evidence="5">
    <location>
        <begin position="171"/>
        <end position="190"/>
    </location>
</feature>
<dbReference type="SUPFAM" id="SSF103481">
    <property type="entry name" value="Multidrug resistance efflux transporter EmrE"/>
    <property type="match status" value="2"/>
</dbReference>
<dbReference type="PANTHER" id="PTHR32322">
    <property type="entry name" value="INNER MEMBRANE TRANSPORTER"/>
    <property type="match status" value="1"/>
</dbReference>
<feature type="domain" description="EamA" evidence="6">
    <location>
        <begin position="141"/>
        <end position="276"/>
    </location>
</feature>
<dbReference type="EMBL" id="AFOY02000009">
    <property type="protein sequence ID" value="EXF94874.1"/>
    <property type="molecule type" value="Genomic_DNA"/>
</dbReference>
<feature type="transmembrane region" description="Helical" evidence="5">
    <location>
        <begin position="140"/>
        <end position="159"/>
    </location>
</feature>
<feature type="transmembrane region" description="Helical" evidence="5">
    <location>
        <begin position="116"/>
        <end position="134"/>
    </location>
</feature>
<organism evidence="7 8">
    <name type="scientific">Pseudomonas fluorescens HK44</name>
    <dbReference type="NCBI Taxonomy" id="1042209"/>
    <lineage>
        <taxon>Bacteria</taxon>
        <taxon>Pseudomonadati</taxon>
        <taxon>Pseudomonadota</taxon>
        <taxon>Gammaproteobacteria</taxon>
        <taxon>Pseudomonadales</taxon>
        <taxon>Pseudomonadaceae</taxon>
        <taxon>Pseudomonas</taxon>
    </lineage>
</organism>
<sequence length="294" mass="30452">MPIRDSLIAVLVAFLWGAQVTAVKIGGQELPPILMVAMRFALMAAVLVPFCGIPKRCELLQVFWIASLVGALHFGLLYCGISRVDASTSAVAYQLATPFTLLLAFAVLGERIALPVVGGIVIALLGVLTVLGGVGKGGALSGILLVIAAAFVFAVGTLLTKRWGPFNPVAISAWTALIAAPELLIVSAAVEGQAWGSVLTASPTAWAAVLYTAVSGGLIGFGLWYWLLGRHPVQRLTPFLLLVPVFAVAVSQLLLKEGLSLSLVVGGVAVLVGVGLCQVRLLPRQACAGNNPAD</sequence>
<dbReference type="HOGENOM" id="CLU_033863_20_0_6"/>
<dbReference type="PANTHER" id="PTHR32322:SF9">
    <property type="entry name" value="AMINO-ACID METABOLITE EFFLUX PUMP-RELATED"/>
    <property type="match status" value="1"/>
</dbReference>
<evidence type="ECO:0000259" key="6">
    <source>
        <dbReference type="Pfam" id="PF00892"/>
    </source>
</evidence>
<proteinExistence type="predicted"/>
<reference evidence="7 8" key="1">
    <citation type="journal article" date="2011" name="J. Bacteriol.">
        <title>Draft genome sequence of the polycyclic aromatic hydrocarbon-degrading, genetically engineered bioluminescent bioreporter Pseudomonas fluorescens HK44.</title>
        <authorList>
            <person name="Chauhan A."/>
            <person name="Layton A.C."/>
            <person name="Williams D.E."/>
            <person name="Smartt A.E."/>
            <person name="Ripp S."/>
            <person name="Karpinets T.V."/>
            <person name="Brown S.D."/>
            <person name="Sayler G.S."/>
        </authorList>
    </citation>
    <scope>NUCLEOTIDE SEQUENCE [LARGE SCALE GENOMIC DNA]</scope>
    <source>
        <strain evidence="7 8">HK44</strain>
    </source>
</reference>
<dbReference type="OrthoDB" id="7158585at2"/>
<evidence type="ECO:0000256" key="1">
    <source>
        <dbReference type="ARBA" id="ARBA00004141"/>
    </source>
</evidence>
<protein>
    <recommendedName>
        <fullName evidence="6">EamA domain-containing protein</fullName>
    </recommendedName>
</protein>
<dbReference type="InterPro" id="IPR037185">
    <property type="entry name" value="EmrE-like"/>
</dbReference>
<feature type="transmembrane region" description="Helical" evidence="5">
    <location>
        <begin position="261"/>
        <end position="282"/>
    </location>
</feature>
<dbReference type="Proteomes" id="UP000022611">
    <property type="component" value="Unassembled WGS sequence"/>
</dbReference>
<dbReference type="AlphaFoldDB" id="A0A010S285"/>
<name>A0A010S285_PSEFL</name>
<dbReference type="GO" id="GO:0016020">
    <property type="term" value="C:membrane"/>
    <property type="evidence" value="ECO:0007669"/>
    <property type="project" value="UniProtKB-SubCell"/>
</dbReference>
<keyword evidence="4 5" id="KW-0472">Membrane</keyword>
<evidence type="ECO:0000256" key="4">
    <source>
        <dbReference type="ARBA" id="ARBA00023136"/>
    </source>
</evidence>
<dbReference type="PATRIC" id="fig|1042209.11.peg.2280"/>
<evidence type="ECO:0000256" key="2">
    <source>
        <dbReference type="ARBA" id="ARBA00022692"/>
    </source>
</evidence>
<evidence type="ECO:0000256" key="3">
    <source>
        <dbReference type="ARBA" id="ARBA00022989"/>
    </source>
</evidence>
<feature type="transmembrane region" description="Helical" evidence="5">
    <location>
        <begin position="32"/>
        <end position="50"/>
    </location>
</feature>
<feature type="transmembrane region" description="Helical" evidence="5">
    <location>
        <begin position="62"/>
        <end position="84"/>
    </location>
</feature>
<feature type="domain" description="EamA" evidence="6">
    <location>
        <begin position="7"/>
        <end position="131"/>
    </location>
</feature>
<keyword evidence="2 5" id="KW-0812">Transmembrane</keyword>